<evidence type="ECO:0000313" key="1">
    <source>
        <dbReference type="EnsemblMetazoa" id="XP_038048822.1"/>
    </source>
</evidence>
<evidence type="ECO:0000313" key="2">
    <source>
        <dbReference type="Proteomes" id="UP000887568"/>
    </source>
</evidence>
<reference evidence="1" key="1">
    <citation type="submission" date="2022-11" db="UniProtKB">
        <authorList>
            <consortium name="EnsemblMetazoa"/>
        </authorList>
    </citation>
    <scope>IDENTIFICATION</scope>
</reference>
<dbReference type="EnsemblMetazoa" id="XM_038192894.1">
    <property type="protein sequence ID" value="XP_038048822.1"/>
    <property type="gene ID" value="LOC119722657"/>
</dbReference>
<evidence type="ECO:0008006" key="3">
    <source>
        <dbReference type="Google" id="ProtNLM"/>
    </source>
</evidence>
<keyword evidence="2" id="KW-1185">Reference proteome</keyword>
<dbReference type="PANTHER" id="PTHR14416">
    <property type="entry name" value="PROTEIN NJMU-R1"/>
    <property type="match status" value="1"/>
</dbReference>
<dbReference type="Pfam" id="PF15053">
    <property type="entry name" value="Njmu-R1"/>
    <property type="match status" value="2"/>
</dbReference>
<dbReference type="Proteomes" id="UP000887568">
    <property type="component" value="Unplaced"/>
</dbReference>
<dbReference type="OMA" id="LEEWHYI"/>
<accession>A0A913ZAN3</accession>
<organism evidence="1 2">
    <name type="scientific">Patiria miniata</name>
    <name type="common">Bat star</name>
    <name type="synonym">Asterina miniata</name>
    <dbReference type="NCBI Taxonomy" id="46514"/>
    <lineage>
        <taxon>Eukaryota</taxon>
        <taxon>Metazoa</taxon>
        <taxon>Echinodermata</taxon>
        <taxon>Eleutherozoa</taxon>
        <taxon>Asterozoa</taxon>
        <taxon>Asteroidea</taxon>
        <taxon>Valvatacea</taxon>
        <taxon>Valvatida</taxon>
        <taxon>Asterinidae</taxon>
        <taxon>Patiria</taxon>
    </lineage>
</organism>
<sequence length="424" mass="47604">MSADTDAANEIEKTLTTDLSADDAQNVQSRHYFALYTYHANRPSVQDLGPDVDKNDSTVANFLQREATSNRDFSLSVIATDLVAEQETELREFIFKRLSRGTVYGGSGNVNTVDISNDVLSCYYYLLRQQTIPESDLDPDDPPSTFYTSIEYVICFLMGTSAALELFRPELDAYSEGLLAVLDSEAKELTKIQSYLARWYQQAAEYVCRCTDRFQEDLSLLIHTALLDDKLNFLGGDEEVVSDVMKFVQVCSLSDLLQHMSDSDSNSQGTTSSEPTLIDLDASASVSHQSDGKTVSNSLRLVQLVFDGDTQQFQNAESSPFCEEWTRLLLTSNRENPANLRQIIEDCKLRTIQDLNTLKRLVRQAESDHYALYRAFAFLRDCGNGGVLLRHIWKDENTITSQDTQSVLHVLEEFISSNGTLARA</sequence>
<dbReference type="GO" id="GO:0099041">
    <property type="term" value="P:vesicle tethering to Golgi"/>
    <property type="evidence" value="ECO:0007669"/>
    <property type="project" value="InterPro"/>
</dbReference>
<dbReference type="PANTHER" id="PTHR14416:SF2">
    <property type="entry name" value="PROTEIN NJMU-R1"/>
    <property type="match status" value="1"/>
</dbReference>
<protein>
    <recommendedName>
        <fullName evidence="3">Protein Njmu-R1</fullName>
    </recommendedName>
</protein>
<name>A0A913ZAN3_PATMI</name>
<dbReference type="GO" id="GO:0005802">
    <property type="term" value="C:trans-Golgi network"/>
    <property type="evidence" value="ECO:0007669"/>
    <property type="project" value="InterPro"/>
</dbReference>
<dbReference type="InterPro" id="IPR028280">
    <property type="entry name" value="Njmu-R1"/>
</dbReference>
<dbReference type="GeneID" id="119722657"/>
<dbReference type="RefSeq" id="XP_038048822.1">
    <property type="nucleotide sequence ID" value="XM_038192894.1"/>
</dbReference>
<dbReference type="AlphaFoldDB" id="A0A913ZAN3"/>
<proteinExistence type="predicted"/>
<dbReference type="OrthoDB" id="20238at2759"/>